<dbReference type="InterPro" id="IPR041685">
    <property type="entry name" value="AAA_GajA/Old/RecF-like"/>
</dbReference>
<evidence type="ECO:0000259" key="1">
    <source>
        <dbReference type="Pfam" id="PF12476"/>
    </source>
</evidence>
<organism evidence="3 4">
    <name type="scientific">Sphaerisporangium rubeum</name>
    <dbReference type="NCBI Taxonomy" id="321317"/>
    <lineage>
        <taxon>Bacteria</taxon>
        <taxon>Bacillati</taxon>
        <taxon>Actinomycetota</taxon>
        <taxon>Actinomycetes</taxon>
        <taxon>Streptosporangiales</taxon>
        <taxon>Streptosporangiaceae</taxon>
        <taxon>Sphaerisporangium</taxon>
    </lineage>
</organism>
<feature type="domain" description="DUF3696" evidence="1">
    <location>
        <begin position="381"/>
        <end position="426"/>
    </location>
</feature>
<dbReference type="EMBL" id="JACHIU010000001">
    <property type="protein sequence ID" value="MBB6475782.1"/>
    <property type="molecule type" value="Genomic_DNA"/>
</dbReference>
<dbReference type="SUPFAM" id="SSF52540">
    <property type="entry name" value="P-loop containing nucleoside triphosphate hydrolases"/>
    <property type="match status" value="1"/>
</dbReference>
<name>A0A7X0IL98_9ACTN</name>
<dbReference type="Gene3D" id="3.40.50.300">
    <property type="entry name" value="P-loop containing nucleotide triphosphate hydrolases"/>
    <property type="match status" value="1"/>
</dbReference>
<feature type="domain" description="Endonuclease GajA/Old nuclease/RecF-like AAA" evidence="2">
    <location>
        <begin position="290"/>
        <end position="367"/>
    </location>
</feature>
<dbReference type="RefSeq" id="WP_184985361.1">
    <property type="nucleotide sequence ID" value="NZ_BAAALO010000019.1"/>
</dbReference>
<evidence type="ECO:0008006" key="5">
    <source>
        <dbReference type="Google" id="ProtNLM"/>
    </source>
</evidence>
<dbReference type="PANTHER" id="PTHR43581:SF2">
    <property type="entry name" value="EXCINUCLEASE ATPASE SUBUNIT"/>
    <property type="match status" value="1"/>
</dbReference>
<sequence length="441" mass="49131">MVIESSVRRQAALTKLSAMPLVRLSVENYRCFSKRQELELPSITVVLGKNNSGKSALVRAPLVLSTGIRGESTLPLDLGMLGDDAPEFVDLVHRRLEHGNVTLSYEFVVGSEPPVRLQVTVQNIAEWHTQLVSRWHLRVGDTTAELEWLSNEAFADPDGQVYRLTLPGIAEQVVMQRFEGLFPDVAGPEWRTFRIGMDRIRAGFDQIRLMGPFRVRPSRFGRVPARAPEEDGELGRNTAATLIHDHVRRGGRLLAKVNEYLSAHLPGWELEVVPRYDAYSVGLKSTVTRGLWVPATDTGTGVAQVLPILVRRAQDELDPPGRDILEIVEEPELHLHPSAQASLADLYLAAAKKTSVRFLIETHSETFLLRLRRRVAEGGLDPGMLALYFVESTGDTATARRINVDSLGNVDYWPQGIFAEDFEETRALLAAQLDRQGPNAR</sequence>
<dbReference type="InterPro" id="IPR022532">
    <property type="entry name" value="DUF3696"/>
</dbReference>
<dbReference type="Pfam" id="PF12476">
    <property type="entry name" value="DUF3696"/>
    <property type="match status" value="1"/>
</dbReference>
<proteinExistence type="predicted"/>
<dbReference type="InterPro" id="IPR051396">
    <property type="entry name" value="Bact_Antivir_Def_Nuclease"/>
</dbReference>
<gene>
    <name evidence="3" type="ORF">BJ992_005213</name>
</gene>
<dbReference type="InterPro" id="IPR027417">
    <property type="entry name" value="P-loop_NTPase"/>
</dbReference>
<protein>
    <recommendedName>
        <fullName evidence="5">DUF3696 domain-containing protein</fullName>
    </recommendedName>
</protein>
<dbReference type="InterPro" id="IPR014592">
    <property type="entry name" value="P-loop_UCP034888"/>
</dbReference>
<evidence type="ECO:0000313" key="4">
    <source>
        <dbReference type="Proteomes" id="UP000555564"/>
    </source>
</evidence>
<evidence type="ECO:0000313" key="3">
    <source>
        <dbReference type="EMBL" id="MBB6475782.1"/>
    </source>
</evidence>
<dbReference type="Pfam" id="PF13175">
    <property type="entry name" value="AAA_15"/>
    <property type="match status" value="2"/>
</dbReference>
<dbReference type="PANTHER" id="PTHR43581">
    <property type="entry name" value="ATP/GTP PHOSPHATASE"/>
    <property type="match status" value="1"/>
</dbReference>
<evidence type="ECO:0000259" key="2">
    <source>
        <dbReference type="Pfam" id="PF13175"/>
    </source>
</evidence>
<keyword evidence="4" id="KW-1185">Reference proteome</keyword>
<dbReference type="PIRSF" id="PIRSF034888">
    <property type="entry name" value="P-loop_UCP034888"/>
    <property type="match status" value="1"/>
</dbReference>
<comment type="caution">
    <text evidence="3">The sequence shown here is derived from an EMBL/GenBank/DDBJ whole genome shotgun (WGS) entry which is preliminary data.</text>
</comment>
<reference evidence="3 4" key="1">
    <citation type="submission" date="2020-08" db="EMBL/GenBank/DDBJ databases">
        <title>Sequencing the genomes of 1000 actinobacteria strains.</title>
        <authorList>
            <person name="Klenk H.-P."/>
        </authorList>
    </citation>
    <scope>NUCLEOTIDE SEQUENCE [LARGE SCALE GENOMIC DNA]</scope>
    <source>
        <strain evidence="3 4">DSM 44936</strain>
    </source>
</reference>
<feature type="domain" description="Endonuclease GajA/Old nuclease/RecF-like AAA" evidence="2">
    <location>
        <begin position="19"/>
        <end position="60"/>
    </location>
</feature>
<dbReference type="Proteomes" id="UP000555564">
    <property type="component" value="Unassembled WGS sequence"/>
</dbReference>
<dbReference type="AlphaFoldDB" id="A0A7X0IL98"/>
<accession>A0A7X0IL98</accession>